<dbReference type="GO" id="GO:0005763">
    <property type="term" value="C:mitochondrial small ribosomal subunit"/>
    <property type="evidence" value="ECO:0007669"/>
    <property type="project" value="TreeGrafter"/>
</dbReference>
<reference evidence="1" key="1">
    <citation type="submission" date="2022-01" db="UniProtKB">
        <authorList>
            <consortium name="EnsemblMetazoa"/>
        </authorList>
    </citation>
    <scope>IDENTIFICATION</scope>
</reference>
<dbReference type="AlphaFoldDB" id="A0A8I6TGC9"/>
<evidence type="ECO:0000313" key="1">
    <source>
        <dbReference type="EnsemblMetazoa" id="XP_014255196.1"/>
    </source>
</evidence>
<sequence>MNTIVGRYSGRKSLLSRVTNQMYRYCVQAENNEKTDTRGGFAKAFEKQINLEGERSTETFANLLRKSKFIDMGDPEGRIVTGTIFHVVRDDLYIDFGGKFHCVCPRPKNNGSDYIKGSKVRLRLKDLELSTRFLGSEKDLTILEADAVLLGLVYIPVMKSS</sequence>
<dbReference type="OrthoDB" id="6020229at2759"/>
<dbReference type="EnsemblMetazoa" id="XM_014399710.2">
    <property type="protein sequence ID" value="XP_014255196.1"/>
    <property type="gene ID" value="LOC106669878"/>
</dbReference>
<dbReference type="InterPro" id="IPR019375">
    <property type="entry name" value="Ribosomal_bS1m"/>
</dbReference>
<dbReference type="PANTHER" id="PTHR13447:SF2">
    <property type="entry name" value="SMALL RIBOSOMAL SUBUNIT PROTEIN BS1M"/>
    <property type="match status" value="1"/>
</dbReference>
<name>A0A8I6TGC9_CIMLE</name>
<evidence type="ECO:0000313" key="2">
    <source>
        <dbReference type="Proteomes" id="UP000494040"/>
    </source>
</evidence>
<keyword evidence="2" id="KW-1185">Reference proteome</keyword>
<evidence type="ECO:0008006" key="3">
    <source>
        <dbReference type="Google" id="ProtNLM"/>
    </source>
</evidence>
<protein>
    <recommendedName>
        <fullName evidence="3">Mitochondrial ribosomal protein S28</fullName>
    </recommendedName>
</protein>
<dbReference type="RefSeq" id="XP_014255196.1">
    <property type="nucleotide sequence ID" value="XM_014399710.2"/>
</dbReference>
<dbReference type="OMA" id="CVCSRPT"/>
<organism evidence="1 2">
    <name type="scientific">Cimex lectularius</name>
    <name type="common">Bed bug</name>
    <name type="synonym">Acanthia lectularia</name>
    <dbReference type="NCBI Taxonomy" id="79782"/>
    <lineage>
        <taxon>Eukaryota</taxon>
        <taxon>Metazoa</taxon>
        <taxon>Ecdysozoa</taxon>
        <taxon>Arthropoda</taxon>
        <taxon>Hexapoda</taxon>
        <taxon>Insecta</taxon>
        <taxon>Pterygota</taxon>
        <taxon>Neoptera</taxon>
        <taxon>Paraneoptera</taxon>
        <taxon>Hemiptera</taxon>
        <taxon>Heteroptera</taxon>
        <taxon>Panheteroptera</taxon>
        <taxon>Cimicomorpha</taxon>
        <taxon>Cimicidae</taxon>
        <taxon>Cimex</taxon>
    </lineage>
</organism>
<dbReference type="Pfam" id="PF10246">
    <property type="entry name" value="MRP-S35"/>
    <property type="match status" value="1"/>
</dbReference>
<dbReference type="KEGG" id="clec:106669878"/>
<dbReference type="PANTHER" id="PTHR13447">
    <property type="entry name" value="MITOCHONDRIAL 28S RIBOSOMAL PROTEIN S28"/>
    <property type="match status" value="1"/>
</dbReference>
<dbReference type="CTD" id="28957"/>
<dbReference type="Proteomes" id="UP000494040">
    <property type="component" value="Unassembled WGS sequence"/>
</dbReference>
<accession>A0A8I6TGC9</accession>
<dbReference type="GeneID" id="106669878"/>
<proteinExistence type="predicted"/>